<dbReference type="OrthoDB" id="339325at2759"/>
<feature type="compositionally biased region" description="Low complexity" evidence="1">
    <location>
        <begin position="172"/>
        <end position="191"/>
    </location>
</feature>
<keyword evidence="3" id="KW-1185">Reference proteome</keyword>
<dbReference type="Proteomes" id="UP001152795">
    <property type="component" value="Unassembled WGS sequence"/>
</dbReference>
<evidence type="ECO:0000313" key="2">
    <source>
        <dbReference type="EMBL" id="CAB4039123.1"/>
    </source>
</evidence>
<gene>
    <name evidence="2" type="ORF">PACLA_8A078141</name>
</gene>
<feature type="region of interest" description="Disordered" evidence="1">
    <location>
        <begin position="98"/>
        <end position="118"/>
    </location>
</feature>
<evidence type="ECO:0000313" key="3">
    <source>
        <dbReference type="Proteomes" id="UP001152795"/>
    </source>
</evidence>
<feature type="compositionally biased region" description="Low complexity" evidence="1">
    <location>
        <begin position="105"/>
        <end position="118"/>
    </location>
</feature>
<protein>
    <submittedName>
        <fullName evidence="2">Uncharacterized protein</fullName>
    </submittedName>
</protein>
<sequence>MYADVDADDPYLSYIKDVTFNFCSSEPIVLKNPPYIMEHWQKCEEQPAVVECNVNYTSDVKKPRCTKYTHHVQLQEGGGTYQRTAELTLKQSVVGTATPVSPSLSNRSDVSLDSWSSHRSLSKMNTVTSATTTPFLSAWERGKASEILFQSTGTRGLATSPLDTAAAVTAVRRTSSGSVSSSSPKSGPSPSYVRKSNASSPQTPPSKGKQTESPGSSSPFEWTCVKSKRKESSHTNNKPPGAGHGRSGGSGNRRTGNNSGGTTRGRDQNLKYGRSVSDNTGKRGKQNDFDSVRKTASEGGSRRR</sequence>
<evidence type="ECO:0000256" key="1">
    <source>
        <dbReference type="SAM" id="MobiDB-lite"/>
    </source>
</evidence>
<feature type="compositionally biased region" description="Gly residues" evidence="1">
    <location>
        <begin position="242"/>
        <end position="251"/>
    </location>
</feature>
<comment type="caution">
    <text evidence="2">The sequence shown here is derived from an EMBL/GenBank/DDBJ whole genome shotgun (WGS) entry which is preliminary data.</text>
</comment>
<organism evidence="2 3">
    <name type="scientific">Paramuricea clavata</name>
    <name type="common">Red gorgonian</name>
    <name type="synonym">Violescent sea-whip</name>
    <dbReference type="NCBI Taxonomy" id="317549"/>
    <lineage>
        <taxon>Eukaryota</taxon>
        <taxon>Metazoa</taxon>
        <taxon>Cnidaria</taxon>
        <taxon>Anthozoa</taxon>
        <taxon>Octocorallia</taxon>
        <taxon>Malacalcyonacea</taxon>
        <taxon>Plexauridae</taxon>
        <taxon>Paramuricea</taxon>
    </lineage>
</organism>
<reference evidence="2" key="1">
    <citation type="submission" date="2020-04" db="EMBL/GenBank/DDBJ databases">
        <authorList>
            <person name="Alioto T."/>
            <person name="Alioto T."/>
            <person name="Gomez Garrido J."/>
        </authorList>
    </citation>
    <scope>NUCLEOTIDE SEQUENCE</scope>
    <source>
        <strain evidence="2">A484AB</strain>
    </source>
</reference>
<feature type="compositionally biased region" description="Basic and acidic residues" evidence="1">
    <location>
        <begin position="285"/>
        <end position="296"/>
    </location>
</feature>
<feature type="region of interest" description="Disordered" evidence="1">
    <location>
        <begin position="172"/>
        <end position="304"/>
    </location>
</feature>
<dbReference type="AlphaFoldDB" id="A0A6S7LMU3"/>
<dbReference type="EMBL" id="CACRXK020024977">
    <property type="protein sequence ID" value="CAB4039123.1"/>
    <property type="molecule type" value="Genomic_DNA"/>
</dbReference>
<proteinExistence type="predicted"/>
<name>A0A6S7LMU3_PARCT</name>
<feature type="compositionally biased region" description="Polar residues" evidence="1">
    <location>
        <begin position="211"/>
        <end position="220"/>
    </location>
</feature>
<accession>A0A6S7LMU3</accession>